<dbReference type="AlphaFoldDB" id="A0A9P5XNP8"/>
<accession>A0A9P5XNP8</accession>
<dbReference type="EMBL" id="MU151065">
    <property type="protein sequence ID" value="KAF9453026.1"/>
    <property type="molecule type" value="Genomic_DNA"/>
</dbReference>
<dbReference type="PANTHER" id="PTHR47842:SF1">
    <property type="entry name" value="DUF676 DOMAIN-CONTAINING PROTEIN"/>
    <property type="match status" value="1"/>
</dbReference>
<organism evidence="3 4">
    <name type="scientific">Macrolepiota fuliginosa MF-IS2</name>
    <dbReference type="NCBI Taxonomy" id="1400762"/>
    <lineage>
        <taxon>Eukaryota</taxon>
        <taxon>Fungi</taxon>
        <taxon>Dikarya</taxon>
        <taxon>Basidiomycota</taxon>
        <taxon>Agaricomycotina</taxon>
        <taxon>Agaricomycetes</taxon>
        <taxon>Agaricomycetidae</taxon>
        <taxon>Agaricales</taxon>
        <taxon>Agaricineae</taxon>
        <taxon>Agaricaceae</taxon>
        <taxon>Macrolepiota</taxon>
    </lineage>
</organism>
<evidence type="ECO:0000259" key="2">
    <source>
        <dbReference type="Pfam" id="PF05057"/>
    </source>
</evidence>
<reference evidence="3" key="1">
    <citation type="submission" date="2020-11" db="EMBL/GenBank/DDBJ databases">
        <authorList>
            <consortium name="DOE Joint Genome Institute"/>
            <person name="Ahrendt S."/>
            <person name="Riley R."/>
            <person name="Andreopoulos W."/>
            <person name="Labutti K."/>
            <person name="Pangilinan J."/>
            <person name="Ruiz-Duenas F.J."/>
            <person name="Barrasa J.M."/>
            <person name="Sanchez-Garcia M."/>
            <person name="Camarero S."/>
            <person name="Miyauchi S."/>
            <person name="Serrano A."/>
            <person name="Linde D."/>
            <person name="Babiker R."/>
            <person name="Drula E."/>
            <person name="Ayuso-Fernandez I."/>
            <person name="Pacheco R."/>
            <person name="Padilla G."/>
            <person name="Ferreira P."/>
            <person name="Barriuso J."/>
            <person name="Kellner H."/>
            <person name="Castanera R."/>
            <person name="Alfaro M."/>
            <person name="Ramirez L."/>
            <person name="Pisabarro A.G."/>
            <person name="Kuo A."/>
            <person name="Tritt A."/>
            <person name="Lipzen A."/>
            <person name="He G."/>
            <person name="Yan M."/>
            <person name="Ng V."/>
            <person name="Cullen D."/>
            <person name="Martin F."/>
            <person name="Rosso M.-N."/>
            <person name="Henrissat B."/>
            <person name="Hibbett D."/>
            <person name="Martinez A.T."/>
            <person name="Grigoriev I.V."/>
        </authorList>
    </citation>
    <scope>NUCLEOTIDE SEQUENCE</scope>
    <source>
        <strain evidence="3">MF-IS2</strain>
    </source>
</reference>
<dbReference type="PANTHER" id="PTHR47842">
    <property type="entry name" value="EXPRESSED PROTEIN"/>
    <property type="match status" value="1"/>
</dbReference>
<comment type="caution">
    <text evidence="3">The sequence shown here is derived from an EMBL/GenBank/DDBJ whole genome shotgun (WGS) entry which is preliminary data.</text>
</comment>
<dbReference type="Proteomes" id="UP000807342">
    <property type="component" value="Unassembled WGS sequence"/>
</dbReference>
<evidence type="ECO:0000313" key="4">
    <source>
        <dbReference type="Proteomes" id="UP000807342"/>
    </source>
</evidence>
<sequence>MTTANTTPDPLLVVFIHGFKGTDETFGEFPKRLHHVLSETVDNVQVECIVFPAYETKGELNAAVTRFADWLTTLTVQRENEHGGGAGSAKIVLCGHSMGGFLAADSLLEFMKTRPDHGAPLWPKIVACITFDTPFLGINPSVVKNGVTKAAEYANTATTVGSAIFGSFAGLGAKKATETRVAPSNASTPTPAWGKWAPAAFAVGGALLAGAAAGGAYYKRDDLNQGYSWLMDHMKYAGNVWDESTLRSRVDALVSAQENDGILFQNFYVHLPEAPPTHLIPRTFIVQPKRTSREWKHFTAARNGQAADEVQGHTSMFKPKMNDGYYNLGLDTAKVIRQALHLIRTAKPALEAVPGDKGNTEK</sequence>
<proteinExistence type="inferred from homology"/>
<evidence type="ECO:0000313" key="3">
    <source>
        <dbReference type="EMBL" id="KAF9453026.1"/>
    </source>
</evidence>
<dbReference type="Pfam" id="PF05057">
    <property type="entry name" value="DUF676"/>
    <property type="match status" value="1"/>
</dbReference>
<evidence type="ECO:0000256" key="1">
    <source>
        <dbReference type="ARBA" id="ARBA00007920"/>
    </source>
</evidence>
<feature type="domain" description="DUF676" evidence="2">
    <location>
        <begin position="12"/>
        <end position="139"/>
    </location>
</feature>
<keyword evidence="4" id="KW-1185">Reference proteome</keyword>
<protein>
    <recommendedName>
        <fullName evidence="2">DUF676 domain-containing protein</fullName>
    </recommendedName>
</protein>
<name>A0A9P5XNP8_9AGAR</name>
<dbReference type="InterPro" id="IPR007751">
    <property type="entry name" value="DUF676_lipase-like"/>
</dbReference>
<dbReference type="SUPFAM" id="SSF53474">
    <property type="entry name" value="alpha/beta-Hydrolases"/>
    <property type="match status" value="1"/>
</dbReference>
<dbReference type="Gene3D" id="3.40.50.1820">
    <property type="entry name" value="alpha/beta hydrolase"/>
    <property type="match status" value="1"/>
</dbReference>
<dbReference type="InterPro" id="IPR029058">
    <property type="entry name" value="AB_hydrolase_fold"/>
</dbReference>
<gene>
    <name evidence="3" type="ORF">P691DRAFT_771759</name>
</gene>
<dbReference type="OrthoDB" id="442243at2759"/>
<comment type="similarity">
    <text evidence="1">Belongs to the putative lipase ROG1 family.</text>
</comment>